<accession>A0A0F9S0X1</accession>
<feature type="compositionally biased region" description="Basic residues" evidence="1">
    <location>
        <begin position="57"/>
        <end position="74"/>
    </location>
</feature>
<evidence type="ECO:0000256" key="1">
    <source>
        <dbReference type="SAM" id="MobiDB-lite"/>
    </source>
</evidence>
<dbReference type="AlphaFoldDB" id="A0A0F9S0X1"/>
<comment type="caution">
    <text evidence="2">The sequence shown here is derived from an EMBL/GenBank/DDBJ whole genome shotgun (WGS) entry which is preliminary data.</text>
</comment>
<dbReference type="EMBL" id="LAZR01000867">
    <property type="protein sequence ID" value="KKN55887.1"/>
    <property type="molecule type" value="Genomic_DNA"/>
</dbReference>
<proteinExistence type="predicted"/>
<sequence length="88" mass="9777">MASITNNFNALKNKNPGMTDDEAMKQAMALTAKSRTRFRKASKAKAASKKPNWASRLKSKVKKTLKSRHSKAGKAYKEKMKSGKGRGY</sequence>
<reference evidence="2" key="1">
    <citation type="journal article" date="2015" name="Nature">
        <title>Complex archaea that bridge the gap between prokaryotes and eukaryotes.</title>
        <authorList>
            <person name="Spang A."/>
            <person name="Saw J.H."/>
            <person name="Jorgensen S.L."/>
            <person name="Zaremba-Niedzwiedzka K."/>
            <person name="Martijn J."/>
            <person name="Lind A.E."/>
            <person name="van Eijk R."/>
            <person name="Schleper C."/>
            <person name="Guy L."/>
            <person name="Ettema T.J."/>
        </authorList>
    </citation>
    <scope>NUCLEOTIDE SEQUENCE</scope>
</reference>
<feature type="compositionally biased region" description="Basic residues" evidence="1">
    <location>
        <begin position="35"/>
        <end position="48"/>
    </location>
</feature>
<evidence type="ECO:0000313" key="2">
    <source>
        <dbReference type="EMBL" id="KKN55887.1"/>
    </source>
</evidence>
<protein>
    <submittedName>
        <fullName evidence="2">Uncharacterized protein</fullName>
    </submittedName>
</protein>
<feature type="region of interest" description="Disordered" evidence="1">
    <location>
        <begin position="35"/>
        <end position="88"/>
    </location>
</feature>
<gene>
    <name evidence="2" type="ORF">LCGC14_0577780</name>
</gene>
<organism evidence="2">
    <name type="scientific">marine sediment metagenome</name>
    <dbReference type="NCBI Taxonomy" id="412755"/>
    <lineage>
        <taxon>unclassified sequences</taxon>
        <taxon>metagenomes</taxon>
        <taxon>ecological metagenomes</taxon>
    </lineage>
</organism>
<name>A0A0F9S0X1_9ZZZZ</name>